<reference evidence="2 3" key="1">
    <citation type="submission" date="2018-10" db="EMBL/GenBank/DDBJ databases">
        <title>Isolation, diversity and antibacterial activity of antinobacteria from the wheat rhizosphere soil.</title>
        <authorList>
            <person name="Sun T."/>
        </authorList>
    </citation>
    <scope>NUCLEOTIDE SEQUENCE [LARGE SCALE GENOMIC DNA]</scope>
    <source>
        <strain evidence="2 3">SJ-23</strain>
    </source>
</reference>
<accession>A0A3M8A604</accession>
<dbReference type="EMBL" id="RHHB01000032">
    <property type="protein sequence ID" value="RNB46546.1"/>
    <property type="molecule type" value="Genomic_DNA"/>
</dbReference>
<evidence type="ECO:0000313" key="2">
    <source>
        <dbReference type="EMBL" id="RNB46546.1"/>
    </source>
</evidence>
<protein>
    <recommendedName>
        <fullName evidence="4">PhiRv1 phage protein</fullName>
    </recommendedName>
</protein>
<name>A0A3M8A604_9MICO</name>
<evidence type="ECO:0000313" key="3">
    <source>
        <dbReference type="Proteomes" id="UP000275048"/>
    </source>
</evidence>
<gene>
    <name evidence="2" type="ORF">EDM22_13810</name>
</gene>
<evidence type="ECO:0000256" key="1">
    <source>
        <dbReference type="SAM" id="MobiDB-lite"/>
    </source>
</evidence>
<comment type="caution">
    <text evidence="2">The sequence shown here is derived from an EMBL/GenBank/DDBJ whole genome shotgun (WGS) entry which is preliminary data.</text>
</comment>
<organism evidence="2 3">
    <name type="scientific">Agromyces tardus</name>
    <dbReference type="NCBI Taxonomy" id="2583849"/>
    <lineage>
        <taxon>Bacteria</taxon>
        <taxon>Bacillati</taxon>
        <taxon>Actinomycetota</taxon>
        <taxon>Actinomycetes</taxon>
        <taxon>Micrococcales</taxon>
        <taxon>Microbacteriaceae</taxon>
        <taxon>Agromyces</taxon>
    </lineage>
</organism>
<dbReference type="AlphaFoldDB" id="A0A3M8A604"/>
<keyword evidence="3" id="KW-1185">Reference proteome</keyword>
<dbReference type="OrthoDB" id="5124197at2"/>
<evidence type="ECO:0008006" key="4">
    <source>
        <dbReference type="Google" id="ProtNLM"/>
    </source>
</evidence>
<feature type="region of interest" description="Disordered" evidence="1">
    <location>
        <begin position="1"/>
        <end position="24"/>
    </location>
</feature>
<proteinExistence type="predicted"/>
<dbReference type="Proteomes" id="UP000275048">
    <property type="component" value="Unassembled WGS sequence"/>
</dbReference>
<sequence>MSWTAERARVASLSRSRTHDDPDLVEARRNLKAERLADHVARVVAEAPPLSPEQRARIAALLRGGAR</sequence>